<protein>
    <submittedName>
        <fullName evidence="2">Uncharacterized protein</fullName>
    </submittedName>
</protein>
<organism evidence="2 3">
    <name type="scientific">Fusarium heterosporum</name>
    <dbReference type="NCBI Taxonomy" id="42747"/>
    <lineage>
        <taxon>Eukaryota</taxon>
        <taxon>Fungi</taxon>
        <taxon>Dikarya</taxon>
        <taxon>Ascomycota</taxon>
        <taxon>Pezizomycotina</taxon>
        <taxon>Sordariomycetes</taxon>
        <taxon>Hypocreomycetidae</taxon>
        <taxon>Hypocreales</taxon>
        <taxon>Nectriaceae</taxon>
        <taxon>Fusarium</taxon>
        <taxon>Fusarium heterosporum species complex</taxon>
    </lineage>
</organism>
<feature type="region of interest" description="Disordered" evidence="1">
    <location>
        <begin position="166"/>
        <end position="211"/>
    </location>
</feature>
<proteinExistence type="predicted"/>
<sequence length="211" mass="23235">MNNQIITAGLTPNIDESSTIVLLFQGRTREVLYEGKSTDINEEILGSIEARLASCRLTGVKVLCASNYVWEEGFKDTLCVMGGEPKIQLRIAELARDKMKVAEDTTEHQTTYSLSRDNEGLDKTTKTTDIDVYDNLDEDSRASSSALLTPDSGEISVCELFSDHEPAPVLPLEDSGEDDSVDSLSLPSAQRTPSPMLYRQNVTFNPRDPGQ</sequence>
<evidence type="ECO:0000256" key="1">
    <source>
        <dbReference type="SAM" id="MobiDB-lite"/>
    </source>
</evidence>
<comment type="caution">
    <text evidence="2">The sequence shown here is derived from an EMBL/GenBank/DDBJ whole genome shotgun (WGS) entry which is preliminary data.</text>
</comment>
<dbReference type="OrthoDB" id="10473789at2759"/>
<name>A0A8H5SZC0_FUSHE</name>
<gene>
    <name evidence="2" type="ORF">FHETE_8275</name>
</gene>
<accession>A0A8H5SZC0</accession>
<keyword evidence="3" id="KW-1185">Reference proteome</keyword>
<reference evidence="2 3" key="1">
    <citation type="submission" date="2020-05" db="EMBL/GenBank/DDBJ databases">
        <title>Identification and distribution of gene clusters putatively required for synthesis of sphingolipid metabolism inhibitors in phylogenetically diverse species of the filamentous fungus Fusarium.</title>
        <authorList>
            <person name="Kim H.-S."/>
            <person name="Busman M."/>
            <person name="Brown D.W."/>
            <person name="Divon H."/>
            <person name="Uhlig S."/>
            <person name="Proctor R.H."/>
        </authorList>
    </citation>
    <scope>NUCLEOTIDE SEQUENCE [LARGE SCALE GENOMIC DNA]</scope>
    <source>
        <strain evidence="2 3">NRRL 20693</strain>
    </source>
</reference>
<dbReference type="AlphaFoldDB" id="A0A8H5SZC0"/>
<evidence type="ECO:0000313" key="2">
    <source>
        <dbReference type="EMBL" id="KAF5661811.1"/>
    </source>
</evidence>
<dbReference type="EMBL" id="JAAGWQ010000173">
    <property type="protein sequence ID" value="KAF5661811.1"/>
    <property type="molecule type" value="Genomic_DNA"/>
</dbReference>
<feature type="compositionally biased region" description="Polar residues" evidence="1">
    <location>
        <begin position="182"/>
        <end position="193"/>
    </location>
</feature>
<dbReference type="Proteomes" id="UP000567885">
    <property type="component" value="Unassembled WGS sequence"/>
</dbReference>
<evidence type="ECO:0000313" key="3">
    <source>
        <dbReference type="Proteomes" id="UP000567885"/>
    </source>
</evidence>